<organism evidence="1 2">
    <name type="scientific">Onchocerca volvulus</name>
    <dbReference type="NCBI Taxonomy" id="6282"/>
    <lineage>
        <taxon>Eukaryota</taxon>
        <taxon>Metazoa</taxon>
        <taxon>Ecdysozoa</taxon>
        <taxon>Nematoda</taxon>
        <taxon>Chromadorea</taxon>
        <taxon>Rhabditida</taxon>
        <taxon>Spirurina</taxon>
        <taxon>Spiruromorpha</taxon>
        <taxon>Filarioidea</taxon>
        <taxon>Onchocercidae</taxon>
        <taxon>Onchocerca</taxon>
    </lineage>
</organism>
<dbReference type="EMBL" id="CMVM020000020">
    <property type="status" value="NOT_ANNOTATED_CDS"/>
    <property type="molecule type" value="Genomic_DNA"/>
</dbReference>
<protein>
    <submittedName>
        <fullName evidence="1">Uncharacterized protein</fullName>
    </submittedName>
</protein>
<evidence type="ECO:0000313" key="2">
    <source>
        <dbReference type="Proteomes" id="UP000024404"/>
    </source>
</evidence>
<reference evidence="2" key="1">
    <citation type="submission" date="2013-10" db="EMBL/GenBank/DDBJ databases">
        <title>Genome sequencing of Onchocerca volvulus.</title>
        <authorList>
            <person name="Cotton J."/>
            <person name="Tsai J."/>
            <person name="Stanley E."/>
            <person name="Tracey A."/>
            <person name="Holroyd N."/>
            <person name="Lustigman S."/>
            <person name="Berriman M."/>
        </authorList>
    </citation>
    <scope>NUCLEOTIDE SEQUENCE</scope>
</reference>
<reference evidence="1" key="2">
    <citation type="submission" date="2022-06" db="UniProtKB">
        <authorList>
            <consortium name="EnsemblMetazoa"/>
        </authorList>
    </citation>
    <scope>IDENTIFICATION</scope>
</reference>
<keyword evidence="2" id="KW-1185">Reference proteome</keyword>
<accession>A0A8R1XXV7</accession>
<dbReference type="EnsemblMetazoa" id="OVOC494.1">
    <property type="protein sequence ID" value="OVOC494.1"/>
    <property type="gene ID" value="WBGene00237303"/>
</dbReference>
<dbReference type="Proteomes" id="UP000024404">
    <property type="component" value="Unassembled WGS sequence"/>
</dbReference>
<evidence type="ECO:0000313" key="1">
    <source>
        <dbReference type="EnsemblMetazoa" id="OVOC494.1"/>
    </source>
</evidence>
<proteinExistence type="predicted"/>
<dbReference type="AlphaFoldDB" id="A0A8R1XXV7"/>
<name>A0A8R1XXV7_ONCVO</name>
<sequence length="76" mass="8636">MITTTKKKTSEQTIPETVYKRSVTALPQIATERLPLATYSFFYISDSQIIEDRSFGITNGFVITISGHMIEKAYKK</sequence>